<evidence type="ECO:0000256" key="1">
    <source>
        <dbReference type="ARBA" id="ARBA00022448"/>
    </source>
</evidence>
<dbReference type="InterPro" id="IPR009056">
    <property type="entry name" value="Cyt_c-like_dom"/>
</dbReference>
<keyword evidence="1" id="KW-0813">Transport</keyword>
<keyword evidence="4" id="KW-0249">Electron transport</keyword>
<dbReference type="PANTHER" id="PTHR33751:SF9">
    <property type="entry name" value="CYTOCHROME C4"/>
    <property type="match status" value="1"/>
</dbReference>
<name>A0A2T8HQ59_9RHOB</name>
<organism evidence="8 9">
    <name type="scientific">Pararhodobacter oceanensis</name>
    <dbReference type="NCBI Taxonomy" id="2172121"/>
    <lineage>
        <taxon>Bacteria</taxon>
        <taxon>Pseudomonadati</taxon>
        <taxon>Pseudomonadota</taxon>
        <taxon>Alphaproteobacteria</taxon>
        <taxon>Rhodobacterales</taxon>
        <taxon>Paracoccaceae</taxon>
        <taxon>Pararhodobacter</taxon>
    </lineage>
</organism>
<feature type="domain" description="Cytochrome c" evidence="7">
    <location>
        <begin position="154"/>
        <end position="241"/>
    </location>
</feature>
<evidence type="ECO:0000313" key="8">
    <source>
        <dbReference type="EMBL" id="PVH27556.1"/>
    </source>
</evidence>
<gene>
    <name evidence="8" type="ORF">DDE20_16595</name>
</gene>
<sequence>MRYLWQMLAALAVLAALSGGAVVTLGLYNVSARVGHLPGVSWVLHTAFRNSVRLRAERPPQLPDLNDPALIELGARHYDWACRACHAAPGVAQSPTMAAMVPPPPHIETAVQGWQPHHLHWITANGIKMTGMPQWPAARDDEVWPVVAFLTAVQDGMTGAAYAALTRLPDGPAPQAYCRGCHTPALGTHVPPLAGQGAAYLRMSLRAYLDGSRASGIMAQAVSRPSPAELDALATWFAQQPAPTHAPPPTPAPLIAQGRALAHAATADPDVPACAACHGPNASESAAETPTLVGLPPAYIRQQLLLWRDGARGGGSRAHLMRVAAQNLSDADITALTAYYTTLETNGTGPENE</sequence>
<dbReference type="GO" id="GO:0009055">
    <property type="term" value="F:electron transfer activity"/>
    <property type="evidence" value="ECO:0007669"/>
    <property type="project" value="InterPro"/>
</dbReference>
<evidence type="ECO:0000313" key="9">
    <source>
        <dbReference type="Proteomes" id="UP000245911"/>
    </source>
</evidence>
<dbReference type="OrthoDB" id="9773456at2"/>
<evidence type="ECO:0000256" key="3">
    <source>
        <dbReference type="ARBA" id="ARBA00022723"/>
    </source>
</evidence>
<evidence type="ECO:0000259" key="7">
    <source>
        <dbReference type="PROSITE" id="PS51007"/>
    </source>
</evidence>
<dbReference type="AlphaFoldDB" id="A0A2T8HQ59"/>
<dbReference type="EMBL" id="QDKM01000011">
    <property type="protein sequence ID" value="PVH27556.1"/>
    <property type="molecule type" value="Genomic_DNA"/>
</dbReference>
<dbReference type="Gene3D" id="1.10.760.10">
    <property type="entry name" value="Cytochrome c-like domain"/>
    <property type="match status" value="3"/>
</dbReference>
<reference evidence="8 9" key="1">
    <citation type="submission" date="2018-04" db="EMBL/GenBank/DDBJ databases">
        <title>Pararhodobacter oceanense sp. nov., isolated from marine intertidal sediment.</title>
        <authorList>
            <person name="Wang X.-L."/>
            <person name="Du Z.-J."/>
        </authorList>
    </citation>
    <scope>NUCLEOTIDE SEQUENCE [LARGE SCALE GENOMIC DNA]</scope>
    <source>
        <strain evidence="8 9">AM505</strain>
    </source>
</reference>
<dbReference type="GO" id="GO:0046872">
    <property type="term" value="F:metal ion binding"/>
    <property type="evidence" value="ECO:0007669"/>
    <property type="project" value="UniProtKB-KW"/>
</dbReference>
<dbReference type="RefSeq" id="WP_116559652.1">
    <property type="nucleotide sequence ID" value="NZ_QDKM01000011.1"/>
</dbReference>
<keyword evidence="3 6" id="KW-0479">Metal-binding</keyword>
<evidence type="ECO:0000256" key="4">
    <source>
        <dbReference type="ARBA" id="ARBA00022982"/>
    </source>
</evidence>
<dbReference type="SUPFAM" id="SSF46626">
    <property type="entry name" value="Cytochrome c"/>
    <property type="match status" value="3"/>
</dbReference>
<evidence type="ECO:0000256" key="5">
    <source>
        <dbReference type="ARBA" id="ARBA00023004"/>
    </source>
</evidence>
<dbReference type="PROSITE" id="PS51007">
    <property type="entry name" value="CYTC"/>
    <property type="match status" value="2"/>
</dbReference>
<evidence type="ECO:0000256" key="6">
    <source>
        <dbReference type="PROSITE-ProRule" id="PRU00433"/>
    </source>
</evidence>
<feature type="domain" description="Cytochrome c" evidence="7">
    <location>
        <begin position="253"/>
        <end position="344"/>
    </location>
</feature>
<accession>A0A2T8HQ59</accession>
<dbReference type="Pfam" id="PF00034">
    <property type="entry name" value="Cytochrom_C"/>
    <property type="match status" value="1"/>
</dbReference>
<protein>
    <submittedName>
        <fullName evidence="8">Class I triheme cytochrome c</fullName>
    </submittedName>
</protein>
<keyword evidence="5 6" id="KW-0408">Iron</keyword>
<dbReference type="Pfam" id="PF13442">
    <property type="entry name" value="Cytochrome_CBB3"/>
    <property type="match status" value="1"/>
</dbReference>
<keyword evidence="2 6" id="KW-0349">Heme</keyword>
<dbReference type="PANTHER" id="PTHR33751">
    <property type="entry name" value="CBB3-TYPE CYTOCHROME C OXIDASE SUBUNIT FIXP"/>
    <property type="match status" value="1"/>
</dbReference>
<proteinExistence type="predicted"/>
<dbReference type="InterPro" id="IPR036909">
    <property type="entry name" value="Cyt_c-like_dom_sf"/>
</dbReference>
<dbReference type="InterPro" id="IPR050597">
    <property type="entry name" value="Cytochrome_c_Oxidase_Subunit"/>
</dbReference>
<comment type="caution">
    <text evidence="8">The sequence shown here is derived from an EMBL/GenBank/DDBJ whole genome shotgun (WGS) entry which is preliminary data.</text>
</comment>
<dbReference type="Proteomes" id="UP000245911">
    <property type="component" value="Unassembled WGS sequence"/>
</dbReference>
<evidence type="ECO:0000256" key="2">
    <source>
        <dbReference type="ARBA" id="ARBA00022617"/>
    </source>
</evidence>
<dbReference type="GO" id="GO:0020037">
    <property type="term" value="F:heme binding"/>
    <property type="evidence" value="ECO:0007669"/>
    <property type="project" value="InterPro"/>
</dbReference>
<keyword evidence="9" id="KW-1185">Reference proteome</keyword>